<comment type="similarity">
    <text evidence="1">Belongs to the EamA transporter family.</text>
</comment>
<feature type="transmembrane region" description="Helical" evidence="2">
    <location>
        <begin position="177"/>
        <end position="196"/>
    </location>
</feature>
<gene>
    <name evidence="4" type="ORF">DW070_07520</name>
</gene>
<feature type="transmembrane region" description="Helical" evidence="2">
    <location>
        <begin position="70"/>
        <end position="91"/>
    </location>
</feature>
<dbReference type="SUPFAM" id="SSF103481">
    <property type="entry name" value="Multidrug resistance efflux transporter EmrE"/>
    <property type="match status" value="2"/>
</dbReference>
<evidence type="ECO:0000313" key="5">
    <source>
        <dbReference type="Proteomes" id="UP000260773"/>
    </source>
</evidence>
<evidence type="ECO:0000259" key="3">
    <source>
        <dbReference type="Pfam" id="PF00892"/>
    </source>
</evidence>
<feature type="transmembrane region" description="Helical" evidence="2">
    <location>
        <begin position="97"/>
        <end position="116"/>
    </location>
</feature>
<comment type="caution">
    <text evidence="4">The sequence shown here is derived from an EMBL/GenBank/DDBJ whole genome shotgun (WGS) entry which is preliminary data.</text>
</comment>
<feature type="domain" description="EamA" evidence="3">
    <location>
        <begin position="149"/>
        <end position="275"/>
    </location>
</feature>
<protein>
    <submittedName>
        <fullName evidence="4">EamA family transporter</fullName>
    </submittedName>
</protein>
<dbReference type="Pfam" id="PF00892">
    <property type="entry name" value="EamA"/>
    <property type="match status" value="2"/>
</dbReference>
<feature type="transmembrane region" description="Helical" evidence="2">
    <location>
        <begin position="147"/>
        <end position="165"/>
    </location>
</feature>
<organism evidence="4 5">
    <name type="scientific">Coprococcus catus</name>
    <dbReference type="NCBI Taxonomy" id="116085"/>
    <lineage>
        <taxon>Bacteria</taxon>
        <taxon>Bacillati</taxon>
        <taxon>Bacillota</taxon>
        <taxon>Clostridia</taxon>
        <taxon>Lachnospirales</taxon>
        <taxon>Lachnospiraceae</taxon>
        <taxon>Coprococcus</taxon>
    </lineage>
</organism>
<keyword evidence="2" id="KW-1133">Transmembrane helix</keyword>
<evidence type="ECO:0000313" key="4">
    <source>
        <dbReference type="EMBL" id="RGB80040.1"/>
    </source>
</evidence>
<feature type="transmembrane region" description="Helical" evidence="2">
    <location>
        <begin position="12"/>
        <end position="32"/>
    </location>
</feature>
<keyword evidence="2" id="KW-0472">Membrane</keyword>
<keyword evidence="2" id="KW-0812">Transmembrane</keyword>
<accession>A0A3E2TNX1</accession>
<sequence length="288" mass="30892">MIQLNPRVNNPAVGTFYVLLSAIFFSLGGFMIKIVPWQSLSVSGVRSIFALITLLLYMKLIHHPFRLNPSVIFGGICSASMSITFVCATKMTSAANAIILQFTHPVFLILILWIFYHKRPDKRAILTCIIALIGIVCFFFDKITSGGMLGNLLAIISGLSYAIMFQMKKMKGGDFESSLVISYILAFFIGLPTAVHETIHTPSIWLVIVLLGTVQTGLATICLSRGLDAVSPVTAALTSGIEPILNPVLAAIICGETIGPMSIAGGVLVIGSVLAYSLSQIKRPVSAG</sequence>
<evidence type="ECO:0000256" key="2">
    <source>
        <dbReference type="SAM" id="Phobius"/>
    </source>
</evidence>
<feature type="transmembrane region" description="Helical" evidence="2">
    <location>
        <begin position="202"/>
        <end position="223"/>
    </location>
</feature>
<dbReference type="EMBL" id="QVEP01000014">
    <property type="protein sequence ID" value="RGB80040.1"/>
    <property type="molecule type" value="Genomic_DNA"/>
</dbReference>
<feature type="transmembrane region" description="Helical" evidence="2">
    <location>
        <begin position="38"/>
        <end position="58"/>
    </location>
</feature>
<name>A0A3E2TNX1_9FIRM</name>
<dbReference type="GO" id="GO:0016020">
    <property type="term" value="C:membrane"/>
    <property type="evidence" value="ECO:0007669"/>
    <property type="project" value="InterPro"/>
</dbReference>
<feature type="transmembrane region" description="Helical" evidence="2">
    <location>
        <begin position="259"/>
        <end position="278"/>
    </location>
</feature>
<dbReference type="InterPro" id="IPR037185">
    <property type="entry name" value="EmrE-like"/>
</dbReference>
<dbReference type="AlphaFoldDB" id="A0A3E2TNX1"/>
<evidence type="ECO:0000256" key="1">
    <source>
        <dbReference type="ARBA" id="ARBA00007362"/>
    </source>
</evidence>
<dbReference type="InterPro" id="IPR000620">
    <property type="entry name" value="EamA_dom"/>
</dbReference>
<feature type="domain" description="EamA" evidence="3">
    <location>
        <begin position="14"/>
        <end position="139"/>
    </location>
</feature>
<reference evidence="4 5" key="1">
    <citation type="submission" date="2018-08" db="EMBL/GenBank/DDBJ databases">
        <title>A genome reference for cultivated species of the human gut microbiota.</title>
        <authorList>
            <person name="Zou Y."/>
            <person name="Xue W."/>
            <person name="Luo G."/>
        </authorList>
    </citation>
    <scope>NUCLEOTIDE SEQUENCE [LARGE SCALE GENOMIC DNA]</scope>
    <source>
        <strain evidence="4 5">AF45-17</strain>
    </source>
</reference>
<dbReference type="PANTHER" id="PTHR22911">
    <property type="entry name" value="ACYL-MALONYL CONDENSING ENZYME-RELATED"/>
    <property type="match status" value="1"/>
</dbReference>
<feature type="transmembrane region" description="Helical" evidence="2">
    <location>
        <begin position="123"/>
        <end position="141"/>
    </location>
</feature>
<proteinExistence type="inferred from homology"/>
<dbReference type="Proteomes" id="UP000260773">
    <property type="component" value="Unassembled WGS sequence"/>
</dbReference>